<name>A0A7V5NXT6_9PROT</name>
<dbReference type="InterPro" id="IPR036034">
    <property type="entry name" value="PDZ_sf"/>
</dbReference>
<accession>A0A7V5NXT6</accession>
<feature type="active site" description="Charge relay system" evidence="6">
    <location>
        <position position="144"/>
    </location>
</feature>
<keyword evidence="5" id="KW-0720">Serine protease</keyword>
<dbReference type="InterPro" id="IPR051201">
    <property type="entry name" value="Chloro_Bact_Ser_Proteases"/>
</dbReference>
<evidence type="ECO:0000256" key="3">
    <source>
        <dbReference type="ARBA" id="ARBA00022737"/>
    </source>
</evidence>
<sequence>MKHYFFALFGGAFVLAATAVTGACADPADPPVTASLRPAIVPQSQNQMRLSFAPVVRETAPAVVNVFTERHVVRREVDPFFSFFGGGIPRERVERSLGSGVIVRSNGVIVTNAHVVDGAEELKVILNDRREFEAKILARDKKADLAVLKIDTKGERLPVLKIDASNSLEVGDLVLAIGNPFGVGQTVTSGIVSGLGRTQVSDLANFIQTDAAVNPGNSGGALVDMDGQLVGINTAIFSRSGGSNGIGFAIPGDLVKHAVDSALANGKIIRPWIGARTEAVNAVIAEALKLDRPRGAIISEIYPGSPADKAGLKRRDVILSIDGSDIYDNSGLNYKLATFSPGHIARVQVWRGGKTRVFSVKVAKPAMIPARDERVLDGVNPFDGLRVVNMSPALAEELDFDPFVRGVVVIGRGRRGIASRFGFRGEDILLSVQGEEITSTR</sequence>
<dbReference type="GO" id="GO:0004252">
    <property type="term" value="F:serine-type endopeptidase activity"/>
    <property type="evidence" value="ECO:0007669"/>
    <property type="project" value="InterPro"/>
</dbReference>
<dbReference type="PROSITE" id="PS50106">
    <property type="entry name" value="PDZ"/>
    <property type="match status" value="1"/>
</dbReference>
<feature type="active site" description="Charge relay system" evidence="6">
    <location>
        <position position="114"/>
    </location>
</feature>
<evidence type="ECO:0000256" key="1">
    <source>
        <dbReference type="ARBA" id="ARBA00022670"/>
    </source>
</evidence>
<keyword evidence="4" id="KW-0378">Hydrolase</keyword>
<dbReference type="InterPro" id="IPR001940">
    <property type="entry name" value="Peptidase_S1C"/>
</dbReference>
<feature type="non-terminal residue" evidence="10">
    <location>
        <position position="441"/>
    </location>
</feature>
<protein>
    <submittedName>
        <fullName evidence="10">Do family serine endopeptidase</fullName>
    </submittedName>
</protein>
<comment type="caution">
    <text evidence="10">The sequence shown here is derived from an EMBL/GenBank/DDBJ whole genome shotgun (WGS) entry which is preliminary data.</text>
</comment>
<evidence type="ECO:0000256" key="2">
    <source>
        <dbReference type="ARBA" id="ARBA00022729"/>
    </source>
</evidence>
<dbReference type="GO" id="GO:0006508">
    <property type="term" value="P:proteolysis"/>
    <property type="evidence" value="ECO:0007669"/>
    <property type="project" value="UniProtKB-KW"/>
</dbReference>
<feature type="active site" description="Charge relay system" evidence="6">
    <location>
        <position position="218"/>
    </location>
</feature>
<dbReference type="InterPro" id="IPR001478">
    <property type="entry name" value="PDZ"/>
</dbReference>
<keyword evidence="3" id="KW-0677">Repeat</keyword>
<evidence type="ECO:0000259" key="9">
    <source>
        <dbReference type="PROSITE" id="PS50106"/>
    </source>
</evidence>
<dbReference type="Gene3D" id="2.30.42.10">
    <property type="match status" value="2"/>
</dbReference>
<dbReference type="Proteomes" id="UP000885806">
    <property type="component" value="Unassembled WGS sequence"/>
</dbReference>
<feature type="binding site" evidence="7">
    <location>
        <position position="144"/>
    </location>
    <ligand>
        <name>substrate</name>
    </ligand>
</feature>
<organism evidence="10">
    <name type="scientific">Hellea balneolensis</name>
    <dbReference type="NCBI Taxonomy" id="287478"/>
    <lineage>
        <taxon>Bacteria</taxon>
        <taxon>Pseudomonadati</taxon>
        <taxon>Pseudomonadota</taxon>
        <taxon>Alphaproteobacteria</taxon>
        <taxon>Maricaulales</taxon>
        <taxon>Robiginitomaculaceae</taxon>
        <taxon>Hellea</taxon>
    </lineage>
</organism>
<dbReference type="SUPFAM" id="SSF50156">
    <property type="entry name" value="PDZ domain-like"/>
    <property type="match status" value="2"/>
</dbReference>
<dbReference type="SMART" id="SM00228">
    <property type="entry name" value="PDZ"/>
    <property type="match status" value="1"/>
</dbReference>
<reference evidence="10" key="1">
    <citation type="journal article" date="2020" name="mSystems">
        <title>Genome- and Community-Level Interaction Insights into Carbon Utilization and Element Cycling Functions of Hydrothermarchaeota in Hydrothermal Sediment.</title>
        <authorList>
            <person name="Zhou Z."/>
            <person name="Liu Y."/>
            <person name="Xu W."/>
            <person name="Pan J."/>
            <person name="Luo Z.H."/>
            <person name="Li M."/>
        </authorList>
    </citation>
    <scope>NUCLEOTIDE SEQUENCE [LARGE SCALE GENOMIC DNA]</scope>
    <source>
        <strain evidence="10">HyVt-538</strain>
    </source>
</reference>
<dbReference type="PRINTS" id="PR00834">
    <property type="entry name" value="PROTEASES2C"/>
</dbReference>
<dbReference type="PANTHER" id="PTHR43343:SF3">
    <property type="entry name" value="PROTEASE DO-LIKE 8, CHLOROPLASTIC"/>
    <property type="match status" value="1"/>
</dbReference>
<dbReference type="PANTHER" id="PTHR43343">
    <property type="entry name" value="PEPTIDASE S12"/>
    <property type="match status" value="1"/>
</dbReference>
<evidence type="ECO:0000256" key="7">
    <source>
        <dbReference type="PIRSR" id="PIRSR611782-2"/>
    </source>
</evidence>
<dbReference type="InterPro" id="IPR011782">
    <property type="entry name" value="Pept_S1C_Do"/>
</dbReference>
<feature type="binding site" evidence="7">
    <location>
        <position position="114"/>
    </location>
    <ligand>
        <name>substrate</name>
    </ligand>
</feature>
<dbReference type="AlphaFoldDB" id="A0A7V5NXT6"/>
<keyword evidence="1" id="KW-0645">Protease</keyword>
<evidence type="ECO:0000256" key="6">
    <source>
        <dbReference type="PIRSR" id="PIRSR611782-1"/>
    </source>
</evidence>
<feature type="binding site" evidence="7">
    <location>
        <begin position="216"/>
        <end position="218"/>
    </location>
    <ligand>
        <name>substrate</name>
    </ligand>
</feature>
<dbReference type="Gene3D" id="2.40.10.120">
    <property type="match status" value="1"/>
</dbReference>
<dbReference type="EMBL" id="DROP01000295">
    <property type="protein sequence ID" value="HHI89182.1"/>
    <property type="molecule type" value="Genomic_DNA"/>
</dbReference>
<feature type="signal peptide" evidence="8">
    <location>
        <begin position="1"/>
        <end position="25"/>
    </location>
</feature>
<dbReference type="InterPro" id="IPR009003">
    <property type="entry name" value="Peptidase_S1_PA"/>
</dbReference>
<dbReference type="SUPFAM" id="SSF50494">
    <property type="entry name" value="Trypsin-like serine proteases"/>
    <property type="match status" value="1"/>
</dbReference>
<gene>
    <name evidence="10" type="ORF">ENK01_04430</name>
</gene>
<dbReference type="Pfam" id="PF13365">
    <property type="entry name" value="Trypsin_2"/>
    <property type="match status" value="1"/>
</dbReference>
<feature type="domain" description="PDZ" evidence="9">
    <location>
        <begin position="295"/>
        <end position="326"/>
    </location>
</feature>
<keyword evidence="2 8" id="KW-0732">Signal</keyword>
<evidence type="ECO:0000256" key="8">
    <source>
        <dbReference type="SAM" id="SignalP"/>
    </source>
</evidence>
<evidence type="ECO:0000256" key="4">
    <source>
        <dbReference type="ARBA" id="ARBA00022801"/>
    </source>
</evidence>
<dbReference type="NCBIfam" id="TIGR02037">
    <property type="entry name" value="degP_htrA_DO"/>
    <property type="match status" value="1"/>
</dbReference>
<proteinExistence type="predicted"/>
<evidence type="ECO:0000256" key="5">
    <source>
        <dbReference type="ARBA" id="ARBA00022825"/>
    </source>
</evidence>
<feature type="chain" id="PRO_5038732973" evidence="8">
    <location>
        <begin position="26"/>
        <end position="441"/>
    </location>
</feature>
<evidence type="ECO:0000313" key="10">
    <source>
        <dbReference type="EMBL" id="HHI89182.1"/>
    </source>
</evidence>
<dbReference type="PROSITE" id="PS51257">
    <property type="entry name" value="PROKAR_LIPOPROTEIN"/>
    <property type="match status" value="1"/>
</dbReference>
<feature type="binding site" evidence="7">
    <location>
        <position position="69"/>
    </location>
    <ligand>
        <name>substrate</name>
    </ligand>
</feature>
<dbReference type="Pfam" id="PF13180">
    <property type="entry name" value="PDZ_2"/>
    <property type="match status" value="1"/>
</dbReference>